<dbReference type="Proteomes" id="UP000281904">
    <property type="component" value="Chromosome"/>
</dbReference>
<dbReference type="EMBL" id="LR134493">
    <property type="protein sequence ID" value="VEI65411.1"/>
    <property type="molecule type" value="Genomic_DNA"/>
</dbReference>
<reference evidence="2 3" key="1">
    <citation type="submission" date="2018-12" db="EMBL/GenBank/DDBJ databases">
        <authorList>
            <consortium name="Pathogen Informatics"/>
        </authorList>
    </citation>
    <scope>NUCLEOTIDE SEQUENCE [LARGE SCALE GENOMIC DNA]</scope>
    <source>
        <strain evidence="2 3">NCTC10036</strain>
    </source>
</reference>
<protein>
    <submittedName>
        <fullName evidence="2">Uncharacterized protein</fullName>
    </submittedName>
</protein>
<accession>A0A448SCJ9</accession>
<keyword evidence="1" id="KW-0812">Transmembrane</keyword>
<organism evidence="2 3">
    <name type="scientific">Serratia rubidaea</name>
    <name type="common">Serratia marinorubra</name>
    <dbReference type="NCBI Taxonomy" id="61652"/>
    <lineage>
        <taxon>Bacteria</taxon>
        <taxon>Pseudomonadati</taxon>
        <taxon>Pseudomonadota</taxon>
        <taxon>Gammaproteobacteria</taxon>
        <taxon>Enterobacterales</taxon>
        <taxon>Yersiniaceae</taxon>
        <taxon>Serratia</taxon>
    </lineage>
</organism>
<sequence length="35" mass="3746">MFTKFIYTAPVPLLVITLAAIGTVIAWGLATLLLL</sequence>
<keyword evidence="1" id="KW-0472">Membrane</keyword>
<proteinExistence type="predicted"/>
<keyword evidence="1" id="KW-1133">Transmembrane helix</keyword>
<dbReference type="AlphaFoldDB" id="A0A448SCJ9"/>
<name>A0A448SCJ9_SERRU</name>
<evidence type="ECO:0000313" key="3">
    <source>
        <dbReference type="Proteomes" id="UP000281904"/>
    </source>
</evidence>
<feature type="transmembrane region" description="Helical" evidence="1">
    <location>
        <begin position="12"/>
        <end position="34"/>
    </location>
</feature>
<evidence type="ECO:0000313" key="2">
    <source>
        <dbReference type="EMBL" id="VEI65411.1"/>
    </source>
</evidence>
<evidence type="ECO:0000256" key="1">
    <source>
        <dbReference type="SAM" id="Phobius"/>
    </source>
</evidence>
<gene>
    <name evidence="2" type="ORF">NCTC10036_02279</name>
</gene>